<evidence type="ECO:0000313" key="18">
    <source>
        <dbReference type="EMBL" id="SAM85942.1"/>
    </source>
</evidence>
<dbReference type="InterPro" id="IPR013958">
    <property type="entry name" value="DASH_Dad1"/>
</dbReference>
<keyword evidence="6" id="KW-0158">Chromosome</keyword>
<dbReference type="AlphaFoldDB" id="A0A1K0GCY6"/>
<dbReference type="OrthoDB" id="5566853at2759"/>
<evidence type="ECO:0000313" key="19">
    <source>
        <dbReference type="Proteomes" id="UP000179920"/>
    </source>
</evidence>
<evidence type="ECO:0000256" key="7">
    <source>
        <dbReference type="ARBA" id="ARBA00022490"/>
    </source>
</evidence>
<name>A0A1K0GCY6_9BASI</name>
<keyword evidence="13" id="KW-0539">Nucleus</keyword>
<comment type="similarity">
    <text evidence="4">Belongs to the DASH complex DAD1 family.</text>
</comment>
<dbReference type="EMBL" id="LT558136">
    <property type="protein sequence ID" value="SAM85942.1"/>
    <property type="molecule type" value="Genomic_DNA"/>
</dbReference>
<evidence type="ECO:0000256" key="15">
    <source>
        <dbReference type="ARBA" id="ARBA00023328"/>
    </source>
</evidence>
<keyword evidence="14" id="KW-0131">Cell cycle</keyword>
<feature type="region of interest" description="Disordered" evidence="17">
    <location>
        <begin position="111"/>
        <end position="171"/>
    </location>
</feature>
<gene>
    <name evidence="18" type="ORF">UBRO_07855</name>
</gene>
<dbReference type="GO" id="GO:0005876">
    <property type="term" value="C:spindle microtubule"/>
    <property type="evidence" value="ECO:0007669"/>
    <property type="project" value="TreeGrafter"/>
</dbReference>
<keyword evidence="7" id="KW-0963">Cytoplasm</keyword>
<evidence type="ECO:0000256" key="2">
    <source>
        <dbReference type="ARBA" id="ARBA00004186"/>
    </source>
</evidence>
<proteinExistence type="inferred from homology"/>
<keyword evidence="15" id="KW-0137">Centromere</keyword>
<evidence type="ECO:0000256" key="12">
    <source>
        <dbReference type="ARBA" id="ARBA00023212"/>
    </source>
</evidence>
<dbReference type="GO" id="GO:0051010">
    <property type="term" value="F:microtubule plus-end binding"/>
    <property type="evidence" value="ECO:0007669"/>
    <property type="project" value="TreeGrafter"/>
</dbReference>
<evidence type="ECO:0000256" key="9">
    <source>
        <dbReference type="ARBA" id="ARBA00022701"/>
    </source>
</evidence>
<keyword evidence="11" id="KW-0995">Kinetochore</keyword>
<evidence type="ECO:0000256" key="16">
    <source>
        <dbReference type="ARBA" id="ARBA00030566"/>
    </source>
</evidence>
<evidence type="ECO:0000256" key="13">
    <source>
        <dbReference type="ARBA" id="ARBA00023242"/>
    </source>
</evidence>
<keyword evidence="12" id="KW-0206">Cytoskeleton</keyword>
<dbReference type="Pfam" id="PF08649">
    <property type="entry name" value="DASH_Dad1"/>
    <property type="match status" value="1"/>
</dbReference>
<dbReference type="GO" id="GO:0072686">
    <property type="term" value="C:mitotic spindle"/>
    <property type="evidence" value="ECO:0007669"/>
    <property type="project" value="InterPro"/>
</dbReference>
<dbReference type="PANTHER" id="PTHR28025">
    <property type="entry name" value="DASH COMPLEX SUBUNIT DAD1"/>
    <property type="match status" value="1"/>
</dbReference>
<organism evidence="18 19">
    <name type="scientific">Ustilago bromivora</name>
    <dbReference type="NCBI Taxonomy" id="307758"/>
    <lineage>
        <taxon>Eukaryota</taxon>
        <taxon>Fungi</taxon>
        <taxon>Dikarya</taxon>
        <taxon>Basidiomycota</taxon>
        <taxon>Ustilaginomycotina</taxon>
        <taxon>Ustilaginomycetes</taxon>
        <taxon>Ustilaginales</taxon>
        <taxon>Ustilaginaceae</taxon>
        <taxon>Ustilago</taxon>
    </lineage>
</organism>
<evidence type="ECO:0000256" key="10">
    <source>
        <dbReference type="ARBA" id="ARBA00022776"/>
    </source>
</evidence>
<evidence type="ECO:0000256" key="8">
    <source>
        <dbReference type="ARBA" id="ARBA00022618"/>
    </source>
</evidence>
<evidence type="ECO:0000256" key="4">
    <source>
        <dbReference type="ARBA" id="ARBA00010146"/>
    </source>
</evidence>
<keyword evidence="9" id="KW-0493">Microtubule</keyword>
<evidence type="ECO:0000256" key="11">
    <source>
        <dbReference type="ARBA" id="ARBA00022838"/>
    </source>
</evidence>
<sequence length="171" mass="17820">MVDGVQSSDTGSQCSSCSSASSGVVNLEVGFFERERCRLIQEISKGVEAVLGSSNDVNRKLEESISVGKEFHPISELWSKFERIMAASGIASLATASDDSCPDTDAGLRVGAESEGEGERVIGAGMATPKKKASDDERKGTAKEAEGAIRFETTSSKLPPGVAPGGGRIYA</sequence>
<evidence type="ECO:0000256" key="3">
    <source>
        <dbReference type="ARBA" id="ARBA00004629"/>
    </source>
</evidence>
<comment type="subcellular location">
    <subcellularLocation>
        <location evidence="3">Chromosome</location>
        <location evidence="3">Centromere</location>
        <location evidence="3">Kinetochore</location>
    </subcellularLocation>
    <subcellularLocation>
        <location evidence="2">Cytoplasm</location>
        <location evidence="2">Cytoskeleton</location>
        <location evidence="2">Spindle</location>
    </subcellularLocation>
    <subcellularLocation>
        <location evidence="1">Nucleus</location>
    </subcellularLocation>
</comment>
<evidence type="ECO:0000256" key="6">
    <source>
        <dbReference type="ARBA" id="ARBA00022454"/>
    </source>
</evidence>
<accession>A0A1K0GCY6</accession>
<evidence type="ECO:0000256" key="1">
    <source>
        <dbReference type="ARBA" id="ARBA00004123"/>
    </source>
</evidence>
<dbReference type="GO" id="GO:0042729">
    <property type="term" value="C:DASH complex"/>
    <property type="evidence" value="ECO:0007669"/>
    <property type="project" value="InterPro"/>
</dbReference>
<keyword evidence="10" id="KW-0498">Mitosis</keyword>
<evidence type="ECO:0000256" key="14">
    <source>
        <dbReference type="ARBA" id="ARBA00023306"/>
    </source>
</evidence>
<protein>
    <recommendedName>
        <fullName evidence="5">DASH complex subunit DAD1</fullName>
    </recommendedName>
    <alternativeName>
        <fullName evidence="16">Outer kinetochore protein DAD1</fullName>
    </alternativeName>
</protein>
<keyword evidence="8" id="KW-0132">Cell division</keyword>
<dbReference type="Proteomes" id="UP000179920">
    <property type="component" value="Chromosome XX"/>
</dbReference>
<reference evidence="19" key="1">
    <citation type="submission" date="2016-04" db="EMBL/GenBank/DDBJ databases">
        <authorList>
            <person name="Guldener U."/>
            <person name="Guldener U."/>
        </authorList>
    </citation>
    <scope>NUCLEOTIDE SEQUENCE [LARGE SCALE GENOMIC DNA]</scope>
    <source>
        <strain evidence="19">UB2112</strain>
    </source>
</reference>
<dbReference type="GO" id="GO:0051301">
    <property type="term" value="P:cell division"/>
    <property type="evidence" value="ECO:0007669"/>
    <property type="project" value="UniProtKB-KW"/>
</dbReference>
<evidence type="ECO:0000256" key="5">
    <source>
        <dbReference type="ARBA" id="ARBA00020261"/>
    </source>
</evidence>
<feature type="region of interest" description="Disordered" evidence="17">
    <location>
        <begin position="1"/>
        <end position="20"/>
    </location>
</feature>
<evidence type="ECO:0000256" key="17">
    <source>
        <dbReference type="SAM" id="MobiDB-lite"/>
    </source>
</evidence>
<dbReference type="GO" id="GO:0044732">
    <property type="term" value="C:mitotic spindle pole body"/>
    <property type="evidence" value="ECO:0007669"/>
    <property type="project" value="TreeGrafter"/>
</dbReference>
<feature type="compositionally biased region" description="Basic and acidic residues" evidence="17">
    <location>
        <begin position="132"/>
        <end position="149"/>
    </location>
</feature>
<dbReference type="PANTHER" id="PTHR28025:SF1">
    <property type="entry name" value="DASH COMPLEX SUBUNIT DAD1"/>
    <property type="match status" value="1"/>
</dbReference>